<accession>A0ABC8UQL0</accession>
<reference evidence="1 2" key="1">
    <citation type="submission" date="2024-02" db="EMBL/GenBank/DDBJ databases">
        <authorList>
            <person name="Vignale AGUSTIN F."/>
            <person name="Sosa J E."/>
            <person name="Modenutti C."/>
        </authorList>
    </citation>
    <scope>NUCLEOTIDE SEQUENCE [LARGE SCALE GENOMIC DNA]</scope>
</reference>
<dbReference type="Proteomes" id="UP001642360">
    <property type="component" value="Unassembled WGS sequence"/>
</dbReference>
<name>A0ABC8UQL0_9AQUA</name>
<evidence type="ECO:0000313" key="1">
    <source>
        <dbReference type="EMBL" id="CAK9183358.1"/>
    </source>
</evidence>
<comment type="caution">
    <text evidence="1">The sequence shown here is derived from an EMBL/GenBank/DDBJ whole genome shotgun (WGS) entry which is preliminary data.</text>
</comment>
<dbReference type="PANTHER" id="PTHR34057">
    <property type="entry name" value="ELONGATION FACTOR"/>
    <property type="match status" value="1"/>
</dbReference>
<dbReference type="PANTHER" id="PTHR34057:SF1">
    <property type="entry name" value="ELONGATION FACTOR"/>
    <property type="match status" value="1"/>
</dbReference>
<sequence>MWRCKWTELRIKEFELQASKYSRELAAHDRKKHIAPDQFTLVESGSRSLPFAFQSHRKKAMKRRTRKRAEDTTDIKSYISHHNLFSYRGAKVDAQAGLLEVSSFFRQKKLTSHWRSFIRPLMWRCKWTELRIKEFELQASKYSRELAAHDRKKHIAPDQFTLVESGSRSLPFAFQSHRKKAMKRRTRKRAEDTTDIKSYISHHNLFSYREIRRSDLDGTSMLDDLVNQGNYVSHKASSRLEHFKL</sequence>
<dbReference type="AlphaFoldDB" id="A0ABC8UQL0"/>
<keyword evidence="2" id="KW-1185">Reference proteome</keyword>
<dbReference type="EMBL" id="CAUOFW020008614">
    <property type="protein sequence ID" value="CAK9183358.1"/>
    <property type="molecule type" value="Genomic_DNA"/>
</dbReference>
<gene>
    <name evidence="1" type="ORF">ILEXP_LOCUS53621</name>
</gene>
<organism evidence="1 2">
    <name type="scientific">Ilex paraguariensis</name>
    <name type="common">yerba mate</name>
    <dbReference type="NCBI Taxonomy" id="185542"/>
    <lineage>
        <taxon>Eukaryota</taxon>
        <taxon>Viridiplantae</taxon>
        <taxon>Streptophyta</taxon>
        <taxon>Embryophyta</taxon>
        <taxon>Tracheophyta</taxon>
        <taxon>Spermatophyta</taxon>
        <taxon>Magnoliopsida</taxon>
        <taxon>eudicotyledons</taxon>
        <taxon>Gunneridae</taxon>
        <taxon>Pentapetalae</taxon>
        <taxon>asterids</taxon>
        <taxon>campanulids</taxon>
        <taxon>Aquifoliales</taxon>
        <taxon>Aquifoliaceae</taxon>
        <taxon>Ilex</taxon>
    </lineage>
</organism>
<evidence type="ECO:0000313" key="2">
    <source>
        <dbReference type="Proteomes" id="UP001642360"/>
    </source>
</evidence>
<proteinExistence type="predicted"/>
<protein>
    <submittedName>
        <fullName evidence="1">Uncharacterized protein</fullName>
    </submittedName>
</protein>